<dbReference type="EMBL" id="PYMA01000003">
    <property type="protein sequence ID" value="PSW20515.1"/>
    <property type="molecule type" value="Genomic_DNA"/>
</dbReference>
<evidence type="ECO:0000313" key="3">
    <source>
        <dbReference type="Proteomes" id="UP000241771"/>
    </source>
</evidence>
<sequence>MKIIKTTLAALLAATLMGCATSPTTENVKDVTISQPACCALFSEFEWIPMQGDDIDFAIDQYSQIGDFAEGKSYFAGFVLPENVDRMRVDLNSWLRVAGVFAPKVLLLDENFQVVESIELNDFELKLSDMFRLSSYHNRFVMERKSTPYMVVYSPQEYREGEIQVPHPERLRAEELGLARPMVTDPVYQHQKFGSLELTLKPLALRSYRATQVPAPVPATEAPVKQQPQTVKVEKAVAASAPAMLPESEAFYNSQIKAAVEKNDMQKALSLMEEAKRAGSTSAEATFLELIKK</sequence>
<dbReference type="Pfam" id="PF07148">
    <property type="entry name" value="MalM"/>
    <property type="match status" value="1"/>
</dbReference>
<organism evidence="2 3">
    <name type="scientific">Photobacterium sanctipauli</name>
    <dbReference type="NCBI Taxonomy" id="1342794"/>
    <lineage>
        <taxon>Bacteria</taxon>
        <taxon>Pseudomonadati</taxon>
        <taxon>Pseudomonadota</taxon>
        <taxon>Gammaproteobacteria</taxon>
        <taxon>Vibrionales</taxon>
        <taxon>Vibrionaceae</taxon>
        <taxon>Photobacterium</taxon>
    </lineage>
</organism>
<proteinExistence type="predicted"/>
<feature type="chain" id="PRO_5015729692" evidence="1">
    <location>
        <begin position="21"/>
        <end position="293"/>
    </location>
</feature>
<gene>
    <name evidence="2" type="ORF">C9I98_06595</name>
</gene>
<evidence type="ECO:0000313" key="2">
    <source>
        <dbReference type="EMBL" id="PSW20515.1"/>
    </source>
</evidence>
<feature type="signal peptide" evidence="1">
    <location>
        <begin position="1"/>
        <end position="20"/>
    </location>
</feature>
<reference evidence="2 3" key="1">
    <citation type="submission" date="2018-01" db="EMBL/GenBank/DDBJ databases">
        <title>Whole genome sequencing of Histamine producing bacteria.</title>
        <authorList>
            <person name="Butler K."/>
        </authorList>
    </citation>
    <scope>NUCLEOTIDE SEQUENCE [LARGE SCALE GENOMIC DNA]</scope>
    <source>
        <strain evidence="2 3">DSM 100436</strain>
    </source>
</reference>
<keyword evidence="3" id="KW-1185">Reference proteome</keyword>
<dbReference type="GO" id="GO:0008643">
    <property type="term" value="P:carbohydrate transport"/>
    <property type="evidence" value="ECO:0007669"/>
    <property type="project" value="InterPro"/>
</dbReference>
<keyword evidence="1" id="KW-0732">Signal</keyword>
<dbReference type="Proteomes" id="UP000241771">
    <property type="component" value="Unassembled WGS sequence"/>
</dbReference>
<accession>A0A2T3NW85</accession>
<dbReference type="PROSITE" id="PS51257">
    <property type="entry name" value="PROKAR_LIPOPROTEIN"/>
    <property type="match status" value="1"/>
</dbReference>
<evidence type="ECO:0000256" key="1">
    <source>
        <dbReference type="SAM" id="SignalP"/>
    </source>
</evidence>
<dbReference type="InterPro" id="IPR010794">
    <property type="entry name" value="MalM"/>
</dbReference>
<protein>
    <submittedName>
        <fullName evidence="2">Transcriptional regulator</fullName>
    </submittedName>
</protein>
<dbReference type="AlphaFoldDB" id="A0A2T3NW85"/>
<dbReference type="RefSeq" id="WP_107271756.1">
    <property type="nucleotide sequence ID" value="NZ_PYMA01000003.1"/>
</dbReference>
<name>A0A2T3NW85_9GAMM</name>
<dbReference type="GO" id="GO:0042597">
    <property type="term" value="C:periplasmic space"/>
    <property type="evidence" value="ECO:0007669"/>
    <property type="project" value="InterPro"/>
</dbReference>
<comment type="caution">
    <text evidence="2">The sequence shown here is derived from an EMBL/GenBank/DDBJ whole genome shotgun (WGS) entry which is preliminary data.</text>
</comment>